<accession>A0A422QRH5</accession>
<gene>
    <name evidence="1" type="ORF">NM04_01040</name>
</gene>
<evidence type="ECO:0000313" key="2">
    <source>
        <dbReference type="Proteomes" id="UP000283254"/>
    </source>
</evidence>
<organism evidence="1 2">
    <name type="scientific">Massilia aurea</name>
    <dbReference type="NCBI Taxonomy" id="373040"/>
    <lineage>
        <taxon>Bacteria</taxon>
        <taxon>Pseudomonadati</taxon>
        <taxon>Pseudomonadota</taxon>
        <taxon>Betaproteobacteria</taxon>
        <taxon>Burkholderiales</taxon>
        <taxon>Oxalobacteraceae</taxon>
        <taxon>Telluria group</taxon>
        <taxon>Massilia</taxon>
    </lineage>
</organism>
<proteinExistence type="predicted"/>
<dbReference type="EMBL" id="JSAB01000007">
    <property type="protein sequence ID" value="RNF32609.1"/>
    <property type="molecule type" value="Genomic_DNA"/>
</dbReference>
<sequence>MDVAERAILSYLEQHPAGADTIEGVHHWWMSGAQHPEHIGVTECALARLRDAGRVEAVRLGDRIIWRLGRQAQQ</sequence>
<dbReference type="Proteomes" id="UP000283254">
    <property type="component" value="Unassembled WGS sequence"/>
</dbReference>
<evidence type="ECO:0000313" key="1">
    <source>
        <dbReference type="EMBL" id="RNF32609.1"/>
    </source>
</evidence>
<reference evidence="1" key="1">
    <citation type="submission" date="2014-10" db="EMBL/GenBank/DDBJ databases">
        <title>Massilia sp. genome.</title>
        <authorList>
            <person name="Xu B."/>
            <person name="Dai L."/>
            <person name="Huang Z."/>
        </authorList>
    </citation>
    <scope>NUCLEOTIDE SEQUENCE [LARGE SCALE GENOMIC DNA]</scope>
    <source>
        <strain evidence="1">CFS-1</strain>
    </source>
</reference>
<dbReference type="AlphaFoldDB" id="A0A422QRH5"/>
<protein>
    <submittedName>
        <fullName evidence="1">Uncharacterized protein</fullName>
    </submittedName>
</protein>
<comment type="caution">
    <text evidence="1">The sequence shown here is derived from an EMBL/GenBank/DDBJ whole genome shotgun (WGS) entry which is preliminary data.</text>
</comment>
<keyword evidence="2" id="KW-1185">Reference proteome</keyword>
<name>A0A422QRH5_9BURK</name>